<evidence type="ECO:0000256" key="1">
    <source>
        <dbReference type="ARBA" id="ARBA00004196"/>
    </source>
</evidence>
<accession>A0A3E3DYD0</accession>
<dbReference type="NCBIfam" id="TIGR02167">
    <property type="entry name" value="Liste_lipo_26"/>
    <property type="match status" value="7"/>
</dbReference>
<sequence length="526" mass="58608">MKNKLLLSLIVFTFVFLGSMGISFNNEVYADSDNLTDAQREEFYTYTDCSYNGQDGLSVGIHGNGGDDKSFIYQLNKIGGGSYTTTAVDSSGNTYTWEDGDPLPNPCPNGEFKGKKVISMNRMFSGLFTVKRLDLSSFDTSQVMDMQNMFSTMDSLTDIDLTGFDTSKVTDMKWMFVACRSLSNLDLSAFNTSNVTDMSNMFDSCEKLSSPDITSFDTSKVRNMSLMFSQTALTDLDLSHFDTSNVRDMSSMFATCEKLTSVNVYDFDTSKVTNMYGMFGECPKLSLVNLMNFDTSNVTDMSFMFYGDGALKRVDLFNFTLKESVNISSMFEDAGKRIDDKPALGIVRSKESETAFNDSTKTGINNDNLMFNIHYSLLYDSNGGRGILNDENSPYMAESKVTVIKNTFTPVRGKAFKEWNTKRDGSGITYKAGDSFYIYDDITLYAQWQDIKKDDDKNSPQNGSSNEDNSDKKIGNSYSSDNKYGAKTNSNTPDTSDNNSLSLWFGLTALMGAGMIITGIYIKKRK</sequence>
<organism evidence="4 5">
    <name type="scientific">Anaerofustis stercorihominis</name>
    <dbReference type="NCBI Taxonomy" id="214853"/>
    <lineage>
        <taxon>Bacteria</taxon>
        <taxon>Bacillati</taxon>
        <taxon>Bacillota</taxon>
        <taxon>Clostridia</taxon>
        <taxon>Eubacteriales</taxon>
        <taxon>Eubacteriaceae</taxon>
        <taxon>Anaerofustis</taxon>
    </lineage>
</organism>
<proteinExistence type="predicted"/>
<dbReference type="RefSeq" id="WP_117532351.1">
    <property type="nucleotide sequence ID" value="NZ_QUSM01000004.1"/>
</dbReference>
<reference evidence="4 5" key="1">
    <citation type="submission" date="2018-08" db="EMBL/GenBank/DDBJ databases">
        <title>A genome reference for cultivated species of the human gut microbiota.</title>
        <authorList>
            <person name="Zou Y."/>
            <person name="Xue W."/>
            <person name="Luo G."/>
        </authorList>
    </citation>
    <scope>NUCLEOTIDE SEQUENCE [LARGE SCALE GENOMIC DNA]</scope>
    <source>
        <strain evidence="4 5">AM25-6</strain>
    </source>
</reference>
<dbReference type="InterPro" id="IPR005046">
    <property type="entry name" value="DUF285"/>
</dbReference>
<gene>
    <name evidence="4" type="ORF">DW687_07955</name>
</gene>
<dbReference type="AlphaFoldDB" id="A0A3E3DYD0"/>
<dbReference type="Pfam" id="PF09479">
    <property type="entry name" value="Flg_new"/>
    <property type="match status" value="1"/>
</dbReference>
<dbReference type="Proteomes" id="UP000261212">
    <property type="component" value="Unassembled WGS sequence"/>
</dbReference>
<dbReference type="SUPFAM" id="SSF52058">
    <property type="entry name" value="L domain-like"/>
    <property type="match status" value="1"/>
</dbReference>
<dbReference type="EMBL" id="QUSM01000004">
    <property type="protein sequence ID" value="RGD73708.1"/>
    <property type="molecule type" value="Genomic_DNA"/>
</dbReference>
<dbReference type="InterPro" id="IPR032675">
    <property type="entry name" value="LRR_dom_sf"/>
</dbReference>
<evidence type="ECO:0000256" key="2">
    <source>
        <dbReference type="SAM" id="MobiDB-lite"/>
    </source>
</evidence>
<feature type="transmembrane region" description="Helical" evidence="3">
    <location>
        <begin position="501"/>
        <end position="522"/>
    </location>
</feature>
<dbReference type="InterPro" id="IPR011889">
    <property type="entry name" value="Liste_lipo_26"/>
</dbReference>
<dbReference type="Gene3D" id="2.60.40.4270">
    <property type="entry name" value="Listeria-Bacteroides repeat domain"/>
    <property type="match status" value="1"/>
</dbReference>
<keyword evidence="3" id="KW-1133">Transmembrane helix</keyword>
<name>A0A3E3DYD0_9FIRM</name>
<feature type="region of interest" description="Disordered" evidence="2">
    <location>
        <begin position="453"/>
        <end position="496"/>
    </location>
</feature>
<evidence type="ECO:0000256" key="3">
    <source>
        <dbReference type="SAM" id="Phobius"/>
    </source>
</evidence>
<dbReference type="GO" id="GO:0030313">
    <property type="term" value="C:cell envelope"/>
    <property type="evidence" value="ECO:0007669"/>
    <property type="project" value="UniProtKB-SubCell"/>
</dbReference>
<evidence type="ECO:0000313" key="4">
    <source>
        <dbReference type="EMBL" id="RGD73708.1"/>
    </source>
</evidence>
<comment type="caution">
    <text evidence="4">The sequence shown here is derived from an EMBL/GenBank/DDBJ whole genome shotgun (WGS) entry which is preliminary data.</text>
</comment>
<keyword evidence="3" id="KW-0812">Transmembrane</keyword>
<dbReference type="InterPro" id="IPR042229">
    <property type="entry name" value="Listeria/Bacterioides_rpt_sf"/>
</dbReference>
<dbReference type="InterPro" id="IPR013378">
    <property type="entry name" value="InlB-like_B-rpt"/>
</dbReference>
<dbReference type="Gene3D" id="3.80.10.10">
    <property type="entry name" value="Ribonuclease Inhibitor"/>
    <property type="match status" value="2"/>
</dbReference>
<dbReference type="Pfam" id="PF03382">
    <property type="entry name" value="DUF285"/>
    <property type="match status" value="1"/>
</dbReference>
<evidence type="ECO:0000313" key="5">
    <source>
        <dbReference type="Proteomes" id="UP000261212"/>
    </source>
</evidence>
<comment type="subcellular location">
    <subcellularLocation>
        <location evidence="1">Cell envelope</location>
    </subcellularLocation>
</comment>
<keyword evidence="3" id="KW-0472">Membrane</keyword>
<protein>
    <submittedName>
        <fullName evidence="4">BspA family leucine-rich repeat surface protein</fullName>
    </submittedName>
</protein>